<dbReference type="Proteomes" id="UP001234202">
    <property type="component" value="Unassembled WGS sequence"/>
</dbReference>
<sequence length="654" mass="71033">MNPDNQTPPTTNTMNAEQSLGTTSTTAVADDVHPVDNPVAMTHVGQPDLVPEQQQQEDPKQHDQPVDLEQGDIAQAATSAPAAGAEDVEMETTQPGVTEEPVAAQTIENTVRLAEETTIQSIEPQEEAGAAVTAPATATATDNQVQTSHDDAKPEDTTPTIPAEDAVVEPQTSTQADLETNEPKDIPVDDLAAKSVPQSDVDADDLFGSDDNDDDNNNDLVQNKPAKSIADTDSVVEALSPARDSARQPPQQGSAGEDDNEGEDDNDEDEEDEDMPRRKKRRGESSVSGGDDDDDGEEEAVIREDRSLADGEEGVKQESRRGGGPDDEDDDERTAEPEETDEAFARKRALDARIEAIGKAGKRKRSRKKDDSEDLGLDRQIEEMTTMMDNAIRSDIDMNKSRKPALSKTQILNRVIAVLQNASLQQSILESNDFLSTLRRFIEPMEDGSLPSLTIQKGILFQLGRLEGLEVIHLRNSGLGKVVNFYTRCKSCQPEIIRQANLLIDRWSKPILDTGNNARASARARAAEAEREDQDDRHHHHHHTAEGGERGEGAGGGASNGESGGGGGGRPKDRKTAAMRSGALLYQKVQADKEKGDDKQKSSRLPSHIGHAYAVAPTARRSAKGPEEQAMEEARQREAERINRFKKKAMQASR</sequence>
<gene>
    <name evidence="1" type="ORF">QFC24_000194</name>
</gene>
<evidence type="ECO:0000313" key="1">
    <source>
        <dbReference type="EMBL" id="KAJ9127909.1"/>
    </source>
</evidence>
<name>A0ACC2XWL7_9TREE</name>
<evidence type="ECO:0000313" key="2">
    <source>
        <dbReference type="Proteomes" id="UP001234202"/>
    </source>
</evidence>
<reference evidence="1" key="1">
    <citation type="submission" date="2023-04" db="EMBL/GenBank/DDBJ databases">
        <title>Draft Genome sequencing of Naganishia species isolated from polar environments using Oxford Nanopore Technology.</title>
        <authorList>
            <person name="Leo P."/>
            <person name="Venkateswaran K."/>
        </authorList>
    </citation>
    <scope>NUCLEOTIDE SEQUENCE</scope>
    <source>
        <strain evidence="1">DBVPG 5303</strain>
    </source>
</reference>
<proteinExistence type="predicted"/>
<accession>A0ACC2XWL7</accession>
<keyword evidence="2" id="KW-1185">Reference proteome</keyword>
<protein>
    <submittedName>
        <fullName evidence="1">Uncharacterized protein</fullName>
    </submittedName>
</protein>
<comment type="caution">
    <text evidence="1">The sequence shown here is derived from an EMBL/GenBank/DDBJ whole genome shotgun (WGS) entry which is preliminary data.</text>
</comment>
<organism evidence="1 2">
    <name type="scientific">Naganishia onofrii</name>
    <dbReference type="NCBI Taxonomy" id="1851511"/>
    <lineage>
        <taxon>Eukaryota</taxon>
        <taxon>Fungi</taxon>
        <taxon>Dikarya</taxon>
        <taxon>Basidiomycota</taxon>
        <taxon>Agaricomycotina</taxon>
        <taxon>Tremellomycetes</taxon>
        <taxon>Filobasidiales</taxon>
        <taxon>Filobasidiaceae</taxon>
        <taxon>Naganishia</taxon>
    </lineage>
</organism>
<dbReference type="EMBL" id="JASBWV010000001">
    <property type="protein sequence ID" value="KAJ9127909.1"/>
    <property type="molecule type" value="Genomic_DNA"/>
</dbReference>